<evidence type="ECO:0000313" key="14">
    <source>
        <dbReference type="Proteomes" id="UP001055712"/>
    </source>
</evidence>
<feature type="compositionally biased region" description="Low complexity" evidence="12">
    <location>
        <begin position="588"/>
        <end position="597"/>
    </location>
</feature>
<comment type="similarity">
    <text evidence="2">Belongs to the tyrosyl-DNA phosphodiesterase family.</text>
</comment>
<dbReference type="GO" id="GO:0004527">
    <property type="term" value="F:exonuclease activity"/>
    <property type="evidence" value="ECO:0007669"/>
    <property type="project" value="UniProtKB-KW"/>
</dbReference>
<evidence type="ECO:0000256" key="8">
    <source>
        <dbReference type="ARBA" id="ARBA00023242"/>
    </source>
</evidence>
<protein>
    <recommendedName>
        <fullName evidence="15">Tyrosyl-DNA phosphodiesterase 1</fullName>
    </recommendedName>
</protein>
<feature type="binding site" evidence="10">
    <location>
        <position position="255"/>
    </location>
    <ligand>
        <name>substrate</name>
    </ligand>
</feature>
<dbReference type="OrthoDB" id="512391at2759"/>
<dbReference type="GO" id="GO:0003690">
    <property type="term" value="F:double-stranded DNA binding"/>
    <property type="evidence" value="ECO:0007669"/>
    <property type="project" value="TreeGrafter"/>
</dbReference>
<keyword evidence="3" id="KW-0540">Nuclease</keyword>
<feature type="site" description="Interaction with DNA" evidence="11">
    <location>
        <position position="505"/>
    </location>
</feature>
<proteinExistence type="inferred from homology"/>
<keyword evidence="6" id="KW-0269">Exonuclease</keyword>
<evidence type="ECO:0000256" key="9">
    <source>
        <dbReference type="PIRSR" id="PIRSR610347-1"/>
    </source>
</evidence>
<evidence type="ECO:0000256" key="1">
    <source>
        <dbReference type="ARBA" id="ARBA00004123"/>
    </source>
</evidence>
<evidence type="ECO:0000256" key="6">
    <source>
        <dbReference type="ARBA" id="ARBA00022839"/>
    </source>
</evidence>
<feature type="active site" description="Nucleophile" evidence="9">
    <location>
        <position position="253"/>
    </location>
</feature>
<evidence type="ECO:0000256" key="5">
    <source>
        <dbReference type="ARBA" id="ARBA00022801"/>
    </source>
</evidence>
<accession>A0A9D4Z0A9</accession>
<evidence type="ECO:0000256" key="3">
    <source>
        <dbReference type="ARBA" id="ARBA00022722"/>
    </source>
</evidence>
<feature type="region of interest" description="Disordered" evidence="12">
    <location>
        <begin position="549"/>
        <end position="597"/>
    </location>
</feature>
<dbReference type="PANTHER" id="PTHR12415:SF0">
    <property type="entry name" value="TYROSYL-DNA PHOSPHODIESTERASE 1"/>
    <property type="match status" value="1"/>
</dbReference>
<evidence type="ECO:0000256" key="10">
    <source>
        <dbReference type="PIRSR" id="PIRSR610347-2"/>
    </source>
</evidence>
<keyword evidence="4" id="KW-0227">DNA damage</keyword>
<dbReference type="GO" id="GO:0003697">
    <property type="term" value="F:single-stranded DNA binding"/>
    <property type="evidence" value="ECO:0007669"/>
    <property type="project" value="TreeGrafter"/>
</dbReference>
<feature type="binding site" evidence="10">
    <location>
        <position position="484"/>
    </location>
    <ligand>
        <name>substrate</name>
    </ligand>
</feature>
<dbReference type="GO" id="GO:0006281">
    <property type="term" value="P:DNA repair"/>
    <property type="evidence" value="ECO:0007669"/>
    <property type="project" value="UniProtKB-KW"/>
</dbReference>
<evidence type="ECO:0000313" key="13">
    <source>
        <dbReference type="EMBL" id="KAI3435990.1"/>
    </source>
</evidence>
<sequence>MHLYLTAVHFEGPTLLNNAWLKVPLAGGGSFQIKALPGGPVAQLQNVGTAAIHVEVRGEDHAGYNMVAFLEPEQTVPVGSNTRFFVSGMQATTTHFVTDKAPVEAVAPSTAKRQVPAAASDGSKRLRVGSPGAARHDAHNSSDPLDCLPDAPMHLMWVRGLSWADEGFLGVRLKDLLRGGMLWCLVSNYMLDFRWLLSACPELHGVPRIVLVHGEKPGGERARAVAADVEEAGLKDRTVIHAPPLPISYGTHHSKFFWAEFSRGLRVIICTANAIKPDCNSKTQGLFWQDFPQKDDESPQTSPFQQHLAAYMAALRLPPATQRYCRELLDRHDFSAARVHLVASVPGYHLGSAEMLKWGHPRLRALLNREPPFPPAFNGAPLVAQYSSMGSVDEAWLTGEFRESLAAGRCGDGGERLGMPPTGPSGLHLVWPTVVEVRNSMEGWFAGGSIPGPSKNVNRPFLRPYFCRWGGEVCGRQRAMPHIKTYLRYRGGEVAWLYVGSHNLSKAAWGQLQKHGSQLMVRSYELGVLLVPSLEAAYRASRWRGFSCTSSRPWQQQQPQQQAQEQPQQQVQGQQQQQQQADEPRPPSTAAEAPAAPACTARTVRFVQWQRGSSQEAELDASGHLRVPLPIPYSLPPQRHQADDDAWTVDVLWPGVDAMGATRDNPTGTLYGLLDG</sequence>
<gene>
    <name evidence="13" type="ORF">D9Q98_002047</name>
</gene>
<dbReference type="InterPro" id="IPR010347">
    <property type="entry name" value="Tdp1"/>
</dbReference>
<dbReference type="GO" id="GO:0005634">
    <property type="term" value="C:nucleus"/>
    <property type="evidence" value="ECO:0007669"/>
    <property type="project" value="UniProtKB-SubCell"/>
</dbReference>
<feature type="active site" description="Proton donor/acceptor" evidence="9">
    <location>
        <position position="482"/>
    </location>
</feature>
<keyword evidence="14" id="KW-1185">Reference proteome</keyword>
<evidence type="ECO:0008006" key="15">
    <source>
        <dbReference type="Google" id="ProtNLM"/>
    </source>
</evidence>
<reference evidence="13" key="2">
    <citation type="submission" date="2020-11" db="EMBL/GenBank/DDBJ databases">
        <authorList>
            <person name="Cecchin M."/>
            <person name="Marcolungo L."/>
            <person name="Rossato M."/>
            <person name="Girolomoni L."/>
            <person name="Cosentino E."/>
            <person name="Cuine S."/>
            <person name="Li-Beisson Y."/>
            <person name="Delledonne M."/>
            <person name="Ballottari M."/>
        </authorList>
    </citation>
    <scope>NUCLEOTIDE SEQUENCE</scope>
    <source>
        <strain evidence="13">211/11P</strain>
        <tissue evidence="13">Whole cell</tissue>
    </source>
</reference>
<dbReference type="PANTHER" id="PTHR12415">
    <property type="entry name" value="TYROSYL-DNA PHOSPHODIESTERASE 1"/>
    <property type="match status" value="1"/>
</dbReference>
<keyword evidence="8" id="KW-0539">Nucleus</keyword>
<organism evidence="13 14">
    <name type="scientific">Chlorella vulgaris</name>
    <name type="common">Green alga</name>
    <dbReference type="NCBI Taxonomy" id="3077"/>
    <lineage>
        <taxon>Eukaryota</taxon>
        <taxon>Viridiplantae</taxon>
        <taxon>Chlorophyta</taxon>
        <taxon>core chlorophytes</taxon>
        <taxon>Trebouxiophyceae</taxon>
        <taxon>Chlorellales</taxon>
        <taxon>Chlorellaceae</taxon>
        <taxon>Chlorella clade</taxon>
        <taxon>Chlorella</taxon>
    </lineage>
</organism>
<dbReference type="EMBL" id="SIDB01000002">
    <property type="protein sequence ID" value="KAI3435990.1"/>
    <property type="molecule type" value="Genomic_DNA"/>
</dbReference>
<keyword evidence="5" id="KW-0378">Hydrolase</keyword>
<dbReference type="SUPFAM" id="SSF56024">
    <property type="entry name" value="Phospholipase D/nuclease"/>
    <property type="match status" value="2"/>
</dbReference>
<comment type="subcellular location">
    <subcellularLocation>
        <location evidence="1">Nucleus</location>
    </subcellularLocation>
</comment>
<dbReference type="AlphaFoldDB" id="A0A9D4Z0A9"/>
<name>A0A9D4Z0A9_CHLVU</name>
<reference evidence="13" key="1">
    <citation type="journal article" date="2019" name="Plant J.">
        <title>Chlorella vulgaris genome assembly and annotation reveals the molecular basis for metabolic acclimation to high light conditions.</title>
        <authorList>
            <person name="Cecchin M."/>
            <person name="Marcolungo L."/>
            <person name="Rossato M."/>
            <person name="Girolomoni L."/>
            <person name="Cosentino E."/>
            <person name="Cuine S."/>
            <person name="Li-Beisson Y."/>
            <person name="Delledonne M."/>
            <person name="Ballottari M."/>
        </authorList>
    </citation>
    <scope>NUCLEOTIDE SEQUENCE</scope>
    <source>
        <strain evidence="13">211/11P</strain>
    </source>
</reference>
<evidence type="ECO:0000256" key="11">
    <source>
        <dbReference type="PIRSR" id="PIRSR610347-3"/>
    </source>
</evidence>
<feature type="region of interest" description="Disordered" evidence="12">
    <location>
        <begin position="107"/>
        <end position="143"/>
    </location>
</feature>
<dbReference type="CDD" id="cd09123">
    <property type="entry name" value="PLDc_Tdp1_2"/>
    <property type="match status" value="1"/>
</dbReference>
<evidence type="ECO:0000256" key="4">
    <source>
        <dbReference type="ARBA" id="ARBA00022763"/>
    </source>
</evidence>
<evidence type="ECO:0000256" key="12">
    <source>
        <dbReference type="SAM" id="MobiDB-lite"/>
    </source>
</evidence>
<comment type="caution">
    <text evidence="13">The sequence shown here is derived from an EMBL/GenBank/DDBJ whole genome shotgun (WGS) entry which is preliminary data.</text>
</comment>
<dbReference type="CDD" id="cd09122">
    <property type="entry name" value="PLDc_Tdp1_1"/>
    <property type="match status" value="1"/>
</dbReference>
<keyword evidence="7" id="KW-0234">DNA repair</keyword>
<evidence type="ECO:0000256" key="2">
    <source>
        <dbReference type="ARBA" id="ARBA00010205"/>
    </source>
</evidence>
<dbReference type="GO" id="GO:0017005">
    <property type="term" value="F:3'-tyrosyl-DNA phosphodiesterase activity"/>
    <property type="evidence" value="ECO:0007669"/>
    <property type="project" value="TreeGrafter"/>
</dbReference>
<dbReference type="Gene3D" id="3.30.870.10">
    <property type="entry name" value="Endonuclease Chain A"/>
    <property type="match status" value="2"/>
</dbReference>
<dbReference type="Proteomes" id="UP001055712">
    <property type="component" value="Unassembled WGS sequence"/>
</dbReference>
<feature type="compositionally biased region" description="Low complexity" evidence="12">
    <location>
        <begin position="555"/>
        <end position="580"/>
    </location>
</feature>
<dbReference type="Pfam" id="PF06087">
    <property type="entry name" value="Tyr-DNA_phospho"/>
    <property type="match status" value="1"/>
</dbReference>
<evidence type="ECO:0000256" key="7">
    <source>
        <dbReference type="ARBA" id="ARBA00023204"/>
    </source>
</evidence>